<evidence type="ECO:0000259" key="5">
    <source>
        <dbReference type="PROSITE" id="PS50011"/>
    </source>
</evidence>
<accession>A0A7R9AKF6</accession>
<dbReference type="OrthoDB" id="346907at2759"/>
<feature type="domain" description="Protein kinase" evidence="5">
    <location>
        <begin position="1"/>
        <end position="169"/>
    </location>
</feature>
<proteinExistence type="predicted"/>
<name>A0A7R9AKF6_9CRUS</name>
<dbReference type="Proteomes" id="UP000677054">
    <property type="component" value="Unassembled WGS sequence"/>
</dbReference>
<evidence type="ECO:0000256" key="1">
    <source>
        <dbReference type="ARBA" id="ARBA00022679"/>
    </source>
</evidence>
<keyword evidence="4" id="KW-0067">ATP-binding</keyword>
<dbReference type="GO" id="GO:0004674">
    <property type="term" value="F:protein serine/threonine kinase activity"/>
    <property type="evidence" value="ECO:0007669"/>
    <property type="project" value="TreeGrafter"/>
</dbReference>
<protein>
    <recommendedName>
        <fullName evidence="5">Protein kinase domain-containing protein</fullName>
    </recommendedName>
</protein>
<dbReference type="AlphaFoldDB" id="A0A7R9AKF6"/>
<organism evidence="6">
    <name type="scientific">Darwinula stevensoni</name>
    <dbReference type="NCBI Taxonomy" id="69355"/>
    <lineage>
        <taxon>Eukaryota</taxon>
        <taxon>Metazoa</taxon>
        <taxon>Ecdysozoa</taxon>
        <taxon>Arthropoda</taxon>
        <taxon>Crustacea</taxon>
        <taxon>Oligostraca</taxon>
        <taxon>Ostracoda</taxon>
        <taxon>Podocopa</taxon>
        <taxon>Podocopida</taxon>
        <taxon>Darwinulocopina</taxon>
        <taxon>Darwinuloidea</taxon>
        <taxon>Darwinulidae</taxon>
        <taxon>Darwinula</taxon>
    </lineage>
</organism>
<dbReference type="InterPro" id="IPR000719">
    <property type="entry name" value="Prot_kinase_dom"/>
</dbReference>
<evidence type="ECO:0000256" key="2">
    <source>
        <dbReference type="ARBA" id="ARBA00022741"/>
    </source>
</evidence>
<reference evidence="6" key="1">
    <citation type="submission" date="2020-11" db="EMBL/GenBank/DDBJ databases">
        <authorList>
            <person name="Tran Van P."/>
        </authorList>
    </citation>
    <scope>NUCLEOTIDE SEQUENCE</scope>
</reference>
<keyword evidence="2" id="KW-0547">Nucleotide-binding</keyword>
<dbReference type="InterPro" id="IPR011009">
    <property type="entry name" value="Kinase-like_dom_sf"/>
</dbReference>
<dbReference type="PROSITE" id="PS50011">
    <property type="entry name" value="PROTEIN_KINASE_DOM"/>
    <property type="match status" value="1"/>
</dbReference>
<evidence type="ECO:0000313" key="7">
    <source>
        <dbReference type="Proteomes" id="UP000677054"/>
    </source>
</evidence>
<dbReference type="PANTHER" id="PTHR43289">
    <property type="entry name" value="MITOGEN-ACTIVATED PROTEIN KINASE KINASE KINASE 20-RELATED"/>
    <property type="match status" value="1"/>
</dbReference>
<evidence type="ECO:0000256" key="3">
    <source>
        <dbReference type="ARBA" id="ARBA00022777"/>
    </source>
</evidence>
<keyword evidence="7" id="KW-1185">Reference proteome</keyword>
<dbReference type="EMBL" id="CAJPEV010039606">
    <property type="protein sequence ID" value="CAG0909887.1"/>
    <property type="molecule type" value="Genomic_DNA"/>
</dbReference>
<keyword evidence="3" id="KW-0418">Kinase</keyword>
<dbReference type="PROSITE" id="PS00108">
    <property type="entry name" value="PROTEIN_KINASE_ST"/>
    <property type="match status" value="1"/>
</dbReference>
<sequence>MAMEYLSGGSLRDRLKTEAFTPAAVLQILRQLGAGLEYAHQQGFIHRDIKPENILFRKDGTAILTDFGIAKVQDSTGDMTRMGLTAGTAQYMSPEQAMVGKLDYRSDLYSLGLVVFEMLSGEKVCKADSFAQAVYQHTTQPLPALPFAYRIFQPVMQKVLAKQPEQRYG</sequence>
<dbReference type="SMART" id="SM00220">
    <property type="entry name" value="S_TKc"/>
    <property type="match status" value="1"/>
</dbReference>
<dbReference type="InterPro" id="IPR008271">
    <property type="entry name" value="Ser/Thr_kinase_AS"/>
</dbReference>
<dbReference type="Gene3D" id="1.10.510.10">
    <property type="entry name" value="Transferase(Phosphotransferase) domain 1"/>
    <property type="match status" value="1"/>
</dbReference>
<dbReference type="Pfam" id="PF00069">
    <property type="entry name" value="Pkinase"/>
    <property type="match status" value="1"/>
</dbReference>
<dbReference type="GO" id="GO:0005524">
    <property type="term" value="F:ATP binding"/>
    <property type="evidence" value="ECO:0007669"/>
    <property type="project" value="UniProtKB-KW"/>
</dbReference>
<keyword evidence="1" id="KW-0808">Transferase</keyword>
<evidence type="ECO:0000256" key="4">
    <source>
        <dbReference type="ARBA" id="ARBA00022840"/>
    </source>
</evidence>
<feature type="non-terminal residue" evidence="6">
    <location>
        <position position="169"/>
    </location>
</feature>
<gene>
    <name evidence="6" type="ORF">DSTB1V02_LOCUS15369</name>
</gene>
<dbReference type="CDD" id="cd14014">
    <property type="entry name" value="STKc_PknB_like"/>
    <property type="match status" value="1"/>
</dbReference>
<evidence type="ECO:0000313" key="6">
    <source>
        <dbReference type="EMBL" id="CAD7255624.1"/>
    </source>
</evidence>
<dbReference type="PANTHER" id="PTHR43289:SF6">
    <property type="entry name" value="SERINE_THREONINE-PROTEIN KINASE NEKL-3"/>
    <property type="match status" value="1"/>
</dbReference>
<dbReference type="SUPFAM" id="SSF56112">
    <property type="entry name" value="Protein kinase-like (PK-like)"/>
    <property type="match status" value="1"/>
</dbReference>
<dbReference type="EMBL" id="LR939124">
    <property type="protein sequence ID" value="CAD7255624.1"/>
    <property type="molecule type" value="Genomic_DNA"/>
</dbReference>